<protein>
    <submittedName>
        <fullName evidence="2">DUF1433 domain-containing protein</fullName>
    </submittedName>
</protein>
<dbReference type="Proteomes" id="UP000298347">
    <property type="component" value="Unassembled WGS sequence"/>
</dbReference>
<dbReference type="AlphaFoldDB" id="A0A4Z0GR42"/>
<comment type="caution">
    <text evidence="2">The sequence shown here is derived from an EMBL/GenBank/DDBJ whole genome shotgun (WGS) entry which is preliminary data.</text>
</comment>
<accession>A0A4Z0GR42</accession>
<evidence type="ECO:0000313" key="3">
    <source>
        <dbReference type="Proteomes" id="UP000298347"/>
    </source>
</evidence>
<dbReference type="Pfam" id="PF07252">
    <property type="entry name" value="DUF1433"/>
    <property type="match status" value="1"/>
</dbReference>
<keyword evidence="1" id="KW-0812">Transmembrane</keyword>
<gene>
    <name evidence="2" type="ORF">E4665_02355</name>
</gene>
<keyword evidence="3" id="KW-1185">Reference proteome</keyword>
<keyword evidence="1" id="KW-1133">Transmembrane helix</keyword>
<organism evidence="2 3">
    <name type="scientific">Sporolactobacillus shoreae</name>
    <dbReference type="NCBI Taxonomy" id="1465501"/>
    <lineage>
        <taxon>Bacteria</taxon>
        <taxon>Bacillati</taxon>
        <taxon>Bacillota</taxon>
        <taxon>Bacilli</taxon>
        <taxon>Bacillales</taxon>
        <taxon>Sporolactobacillaceae</taxon>
        <taxon>Sporolactobacillus</taxon>
    </lineage>
</organism>
<reference evidence="2 3" key="1">
    <citation type="journal article" date="2015" name="Int. J. Syst. Evol. Microbiol.">
        <title>Sporolactobacillus shoreae sp. nov. and Sporolactobacillus spathodeae sp. nov., two spore-forming lactic acid bacteria isolated from tree barks in Thailand.</title>
        <authorList>
            <person name="Thamacharoensuk T."/>
            <person name="Kitahara M."/>
            <person name="Ohkuma M."/>
            <person name="Thongchul N."/>
            <person name="Tanasupawat S."/>
        </authorList>
    </citation>
    <scope>NUCLEOTIDE SEQUENCE [LARGE SCALE GENOMIC DNA]</scope>
    <source>
        <strain evidence="2 3">BK92</strain>
    </source>
</reference>
<dbReference type="EMBL" id="SRJD01000002">
    <property type="protein sequence ID" value="TGA99810.1"/>
    <property type="molecule type" value="Genomic_DNA"/>
</dbReference>
<proteinExistence type="predicted"/>
<evidence type="ECO:0000256" key="1">
    <source>
        <dbReference type="SAM" id="Phobius"/>
    </source>
</evidence>
<dbReference type="Gene3D" id="3.10.450.130">
    <property type="entry name" value="folded 79 residue fragment of lin0334 like domains"/>
    <property type="match status" value="1"/>
</dbReference>
<evidence type="ECO:0000313" key="2">
    <source>
        <dbReference type="EMBL" id="TGA99810.1"/>
    </source>
</evidence>
<sequence>MPRKTKIIIMLCLIFVIFLTIGGYAWMKHTDQENEKKAFISKQEKRITEFFKYNVPTFKSITFSGNQTFPTGSVSIDGYINHDKKLAFSATISPAAGEKNFEFQGGETDALGKLYRKDMKSVSEIEKINKSKSNGSSGQY</sequence>
<dbReference type="OrthoDB" id="2931769at2"/>
<dbReference type="InterPro" id="IPR009881">
    <property type="entry name" value="DUF1433"/>
</dbReference>
<name>A0A4Z0GR42_9BACL</name>
<keyword evidence="1" id="KW-0472">Membrane</keyword>
<feature type="transmembrane region" description="Helical" evidence="1">
    <location>
        <begin position="7"/>
        <end position="27"/>
    </location>
</feature>